<gene>
    <name evidence="2" type="ORF">NA57DRAFT_55457</name>
</gene>
<reference evidence="2" key="1">
    <citation type="journal article" date="2020" name="Stud. Mycol.">
        <title>101 Dothideomycetes genomes: a test case for predicting lifestyles and emergence of pathogens.</title>
        <authorList>
            <person name="Haridas S."/>
            <person name="Albert R."/>
            <person name="Binder M."/>
            <person name="Bloem J."/>
            <person name="Labutti K."/>
            <person name="Salamov A."/>
            <person name="Andreopoulos B."/>
            <person name="Baker S."/>
            <person name="Barry K."/>
            <person name="Bills G."/>
            <person name="Bluhm B."/>
            <person name="Cannon C."/>
            <person name="Castanera R."/>
            <person name="Culley D."/>
            <person name="Daum C."/>
            <person name="Ezra D."/>
            <person name="Gonzalez J."/>
            <person name="Henrissat B."/>
            <person name="Kuo A."/>
            <person name="Liang C."/>
            <person name="Lipzen A."/>
            <person name="Lutzoni F."/>
            <person name="Magnuson J."/>
            <person name="Mondo S."/>
            <person name="Nolan M."/>
            <person name="Ohm R."/>
            <person name="Pangilinan J."/>
            <person name="Park H.-J."/>
            <person name="Ramirez L."/>
            <person name="Alfaro M."/>
            <person name="Sun H."/>
            <person name="Tritt A."/>
            <person name="Yoshinaga Y."/>
            <person name="Zwiers L.-H."/>
            <person name="Turgeon B."/>
            <person name="Goodwin S."/>
            <person name="Spatafora J."/>
            <person name="Crous P."/>
            <person name="Grigoriev I."/>
        </authorList>
    </citation>
    <scope>NUCLEOTIDE SEQUENCE</scope>
    <source>
        <strain evidence="2">CBS 133067</strain>
    </source>
</reference>
<dbReference type="EMBL" id="ML978125">
    <property type="protein sequence ID" value="KAF2099491.1"/>
    <property type="molecule type" value="Genomic_DNA"/>
</dbReference>
<comment type="caution">
    <text evidence="2">The sequence shown here is derived from an EMBL/GenBank/DDBJ whole genome shotgun (WGS) entry which is preliminary data.</text>
</comment>
<accession>A0A9P4M688</accession>
<organism evidence="2 3">
    <name type="scientific">Rhizodiscina lignyota</name>
    <dbReference type="NCBI Taxonomy" id="1504668"/>
    <lineage>
        <taxon>Eukaryota</taxon>
        <taxon>Fungi</taxon>
        <taxon>Dikarya</taxon>
        <taxon>Ascomycota</taxon>
        <taxon>Pezizomycotina</taxon>
        <taxon>Dothideomycetes</taxon>
        <taxon>Pleosporomycetidae</taxon>
        <taxon>Aulographales</taxon>
        <taxon>Rhizodiscinaceae</taxon>
        <taxon>Rhizodiscina</taxon>
    </lineage>
</organism>
<evidence type="ECO:0000313" key="2">
    <source>
        <dbReference type="EMBL" id="KAF2099491.1"/>
    </source>
</evidence>
<evidence type="ECO:0000313" key="3">
    <source>
        <dbReference type="Proteomes" id="UP000799772"/>
    </source>
</evidence>
<dbReference type="Proteomes" id="UP000799772">
    <property type="component" value="Unassembled WGS sequence"/>
</dbReference>
<evidence type="ECO:0000256" key="1">
    <source>
        <dbReference type="SAM" id="MobiDB-lite"/>
    </source>
</evidence>
<sequence>MNACPPTRSSSSSCLYAERAAPSRRDSKGFEAFDSSDSMELRTGAGWLSSIYSNQDRNLTDSATRLDARSDWARAQLIHKPVRVRSGRETTYARVSICFTAAVTVSPPKGPNCYCEYIRIQLFPLLRRLSRRLLKPLSPSPPTLSSTADARILKTCPAGDAPEDPQDGGMSIGMFIQANHLI</sequence>
<feature type="region of interest" description="Disordered" evidence="1">
    <location>
        <begin position="1"/>
        <end position="29"/>
    </location>
</feature>
<dbReference type="AlphaFoldDB" id="A0A9P4M688"/>
<protein>
    <submittedName>
        <fullName evidence="2">Uncharacterized protein</fullName>
    </submittedName>
</protein>
<name>A0A9P4M688_9PEZI</name>
<proteinExistence type="predicted"/>
<keyword evidence="3" id="KW-1185">Reference proteome</keyword>